<dbReference type="InterPro" id="IPR041522">
    <property type="entry name" value="CdaR_GGDEF"/>
</dbReference>
<name>A0A7G5BZY1_9BACL</name>
<dbReference type="SMART" id="SM00342">
    <property type="entry name" value="HTH_ARAC"/>
    <property type="match status" value="1"/>
</dbReference>
<evidence type="ECO:0000256" key="3">
    <source>
        <dbReference type="ARBA" id="ARBA00023163"/>
    </source>
</evidence>
<evidence type="ECO:0000256" key="1">
    <source>
        <dbReference type="ARBA" id="ARBA00023015"/>
    </source>
</evidence>
<dbReference type="Gene3D" id="1.10.10.60">
    <property type="entry name" value="Homeodomain-like"/>
    <property type="match status" value="2"/>
</dbReference>
<keyword evidence="2" id="KW-0238">DNA-binding</keyword>
<keyword evidence="1" id="KW-0805">Transcription regulation</keyword>
<dbReference type="EMBL" id="CP041969">
    <property type="protein sequence ID" value="QMV42515.1"/>
    <property type="molecule type" value="Genomic_DNA"/>
</dbReference>
<evidence type="ECO:0000313" key="7">
    <source>
        <dbReference type="Proteomes" id="UP000515679"/>
    </source>
</evidence>
<dbReference type="Pfam" id="PF17853">
    <property type="entry name" value="GGDEF_2"/>
    <property type="match status" value="1"/>
</dbReference>
<dbReference type="PANTHER" id="PTHR43280:SF2">
    <property type="entry name" value="HTH-TYPE TRANSCRIPTIONAL REGULATOR EXSA"/>
    <property type="match status" value="1"/>
</dbReference>
<evidence type="ECO:0000256" key="2">
    <source>
        <dbReference type="ARBA" id="ARBA00023125"/>
    </source>
</evidence>
<dbReference type="PROSITE" id="PS01124">
    <property type="entry name" value="HTH_ARAC_FAMILY_2"/>
    <property type="match status" value="1"/>
</dbReference>
<dbReference type="AlphaFoldDB" id="A0A7G5BZY1"/>
<organism evidence="6 7">
    <name type="scientific">Cohnella cholangitidis</name>
    <dbReference type="NCBI Taxonomy" id="2598458"/>
    <lineage>
        <taxon>Bacteria</taxon>
        <taxon>Bacillati</taxon>
        <taxon>Bacillota</taxon>
        <taxon>Bacilli</taxon>
        <taxon>Bacillales</taxon>
        <taxon>Paenibacillaceae</taxon>
        <taxon>Cohnella</taxon>
    </lineage>
</organism>
<dbReference type="Proteomes" id="UP000515679">
    <property type="component" value="Chromosome"/>
</dbReference>
<proteinExistence type="predicted"/>
<feature type="domain" description="HTH araC/xylS-type" evidence="5">
    <location>
        <begin position="677"/>
        <end position="775"/>
    </location>
</feature>
<dbReference type="GO" id="GO:0003700">
    <property type="term" value="F:DNA-binding transcription factor activity"/>
    <property type="evidence" value="ECO:0007669"/>
    <property type="project" value="InterPro"/>
</dbReference>
<gene>
    <name evidence="6" type="ORF">FPL14_15895</name>
</gene>
<sequence length="779" mass="90011">MRMGRLAIRWRVGFRSIFFRFIILFVSISVLIQIINFVTYNVYLQYVQERIEKNYDSSLANVASSLNHLFEGIYQSNFLLSLDPSVLSVFSGEGDEKGTSKYADISQTVRSLARIKYIDSSIDSAYIYKRKDDLIISNEGTYSASYFYDKVYRFEEYPAGFWKSHSSGYKLFSILPPSQISGSERNEGKVIIPIVQSKIAEYWSNNLYVINLNAKYIVRLLQDYKLTPGSVLFIADKNGTVLASSEPDFVGDPELRTFMGGILEQSDDKAQAVYKKQKMRVVTLNTNFFYNDVVMVAAVPENDIRSSLSNMEKLRWVSAIFTLLLSLILSVAFSKNLYAPIKSLVDRLSGPQTKGKRAVNEFEYLNDEIGRIMTNVQSLNQQLSYALPLANEQFLVKMLKYNYLYDDVSVDYQKNSSFSFENGYFMIALFQFNFRKPFYDSFNESFQNDSSRMLMKLLKSLLPMDYPCYLLEMDSHLFCLLADVPEGTDQALYERYCEDIVELFRKDEDFLRVHAGIGSVRKGYKGMRQSYIEAMKALWRISPFDGKRVYTFTDADRDQDVARYLLSKEDENRLFNLLLSGKKEQLRGLLKQIIDHNVSAGMTAPLLRELYMRFYMIGLQVLKQRDKELDEEVGKSYTGFILSNDSPSVDEITESIFSYFENVANVCGEANDKFDVGSFKAYIDQHFHEDIHLELLAQKYNTSSQYMSRLLKRELGVGFQEYLLDLRIRKAKELLAQSDRKIGDIWEAVGFNNRNTFIRAFKGKEGITPSEYRSNMSKK</sequence>
<keyword evidence="3" id="KW-0804">Transcription</keyword>
<dbReference type="InterPro" id="IPR018060">
    <property type="entry name" value="HTH_AraC"/>
</dbReference>
<keyword evidence="4" id="KW-0472">Membrane</keyword>
<dbReference type="Pfam" id="PF12833">
    <property type="entry name" value="HTH_18"/>
    <property type="match status" value="1"/>
</dbReference>
<evidence type="ECO:0000256" key="4">
    <source>
        <dbReference type="SAM" id="Phobius"/>
    </source>
</evidence>
<dbReference type="KEGG" id="cchl:FPL14_15895"/>
<reference evidence="6 7" key="1">
    <citation type="submission" date="2019-07" db="EMBL/GenBank/DDBJ databases">
        <authorList>
            <person name="Kim J.K."/>
            <person name="Cheong H.-M."/>
            <person name="Choi Y."/>
            <person name="Hwang K.J."/>
            <person name="Lee S."/>
            <person name="Choi C."/>
        </authorList>
    </citation>
    <scope>NUCLEOTIDE SEQUENCE [LARGE SCALE GENOMIC DNA]</scope>
    <source>
        <strain evidence="6 7">KS 22</strain>
    </source>
</reference>
<dbReference type="InterPro" id="IPR009057">
    <property type="entry name" value="Homeodomain-like_sf"/>
</dbReference>
<accession>A0A7G5BZY1</accession>
<keyword evidence="4" id="KW-0812">Transmembrane</keyword>
<dbReference type="SUPFAM" id="SSF46689">
    <property type="entry name" value="Homeodomain-like"/>
    <property type="match status" value="1"/>
</dbReference>
<dbReference type="GO" id="GO:0043565">
    <property type="term" value="F:sequence-specific DNA binding"/>
    <property type="evidence" value="ECO:0007669"/>
    <property type="project" value="InterPro"/>
</dbReference>
<protein>
    <submittedName>
        <fullName evidence="6">AraC family transcriptional regulator</fullName>
    </submittedName>
</protein>
<evidence type="ECO:0000313" key="6">
    <source>
        <dbReference type="EMBL" id="QMV42515.1"/>
    </source>
</evidence>
<keyword evidence="4" id="KW-1133">Transmembrane helix</keyword>
<feature type="transmembrane region" description="Helical" evidence="4">
    <location>
        <begin position="21"/>
        <end position="43"/>
    </location>
</feature>
<dbReference type="CDD" id="cd18774">
    <property type="entry name" value="PDC2_HK_sensor"/>
    <property type="match status" value="1"/>
</dbReference>
<evidence type="ECO:0000259" key="5">
    <source>
        <dbReference type="PROSITE" id="PS01124"/>
    </source>
</evidence>
<dbReference type="PANTHER" id="PTHR43280">
    <property type="entry name" value="ARAC-FAMILY TRANSCRIPTIONAL REGULATOR"/>
    <property type="match status" value="1"/>
</dbReference>
<keyword evidence="7" id="KW-1185">Reference proteome</keyword>